<dbReference type="Gene3D" id="1.10.287.70">
    <property type="match status" value="1"/>
</dbReference>
<keyword evidence="12" id="KW-0407">Ion channel</keyword>
<dbReference type="PRINTS" id="PR00169">
    <property type="entry name" value="KCHANNEL"/>
</dbReference>
<dbReference type="GO" id="GO:0051260">
    <property type="term" value="P:protein homooligomerization"/>
    <property type="evidence" value="ECO:0007669"/>
    <property type="project" value="InterPro"/>
</dbReference>
<dbReference type="InterPro" id="IPR048010">
    <property type="entry name" value="KCNF1-like_BTB_POZ"/>
</dbReference>
<dbReference type="PRINTS" id="PR01491">
    <property type="entry name" value="KVCHANNEL"/>
</dbReference>
<evidence type="ECO:0008006" key="18">
    <source>
        <dbReference type="Google" id="ProtNLM"/>
    </source>
</evidence>
<comment type="caution">
    <text evidence="16">The sequence shown here is derived from an EMBL/GenBank/DDBJ whole genome shotgun (WGS) entry which is preliminary data.</text>
</comment>
<dbReference type="GO" id="GO:0005249">
    <property type="term" value="F:voltage-gated potassium channel activity"/>
    <property type="evidence" value="ECO:0007669"/>
    <property type="project" value="InterPro"/>
</dbReference>
<evidence type="ECO:0000256" key="6">
    <source>
        <dbReference type="ARBA" id="ARBA00022826"/>
    </source>
</evidence>
<dbReference type="InterPro" id="IPR011333">
    <property type="entry name" value="SKP1/BTB/POZ_sf"/>
</dbReference>
<dbReference type="Pfam" id="PF02214">
    <property type="entry name" value="BTB_2"/>
    <property type="match status" value="1"/>
</dbReference>
<reference evidence="16 17" key="1">
    <citation type="journal article" date="2018" name="Nat. Ecol. Evol.">
        <title>Shark genomes provide insights into elasmobranch evolution and the origin of vertebrates.</title>
        <authorList>
            <person name="Hara Y"/>
            <person name="Yamaguchi K"/>
            <person name="Onimaru K"/>
            <person name="Kadota M"/>
            <person name="Koyanagi M"/>
            <person name="Keeley SD"/>
            <person name="Tatsumi K"/>
            <person name="Tanaka K"/>
            <person name="Motone F"/>
            <person name="Kageyama Y"/>
            <person name="Nozu R"/>
            <person name="Adachi N"/>
            <person name="Nishimura O"/>
            <person name="Nakagawa R"/>
            <person name="Tanegashima C"/>
            <person name="Kiyatake I"/>
            <person name="Matsumoto R"/>
            <person name="Murakumo K"/>
            <person name="Nishida K"/>
            <person name="Terakita A"/>
            <person name="Kuratani S"/>
            <person name="Sato K"/>
            <person name="Hyodo S Kuraku.S."/>
        </authorList>
    </citation>
    <scope>NUCLEOTIDE SEQUENCE [LARGE SCALE GENOMIC DNA]</scope>
</reference>
<dbReference type="Pfam" id="PF00520">
    <property type="entry name" value="Ion_trans"/>
    <property type="match status" value="1"/>
</dbReference>
<feature type="transmembrane region" description="Helical" evidence="13">
    <location>
        <begin position="172"/>
        <end position="197"/>
    </location>
</feature>
<dbReference type="InterPro" id="IPR003968">
    <property type="entry name" value="K_chnl_volt-dep_Kv"/>
</dbReference>
<dbReference type="InterPro" id="IPR028325">
    <property type="entry name" value="VG_K_chnl"/>
</dbReference>
<comment type="subcellular location">
    <subcellularLocation>
        <location evidence="1">Cell membrane</location>
        <topology evidence="1">Multi-pass membrane protein</topology>
    </subcellularLocation>
</comment>
<dbReference type="SUPFAM" id="SSF81324">
    <property type="entry name" value="Voltage-gated potassium channels"/>
    <property type="match status" value="1"/>
</dbReference>
<evidence type="ECO:0000256" key="10">
    <source>
        <dbReference type="ARBA" id="ARBA00023065"/>
    </source>
</evidence>
<dbReference type="InterPro" id="IPR003971">
    <property type="entry name" value="K_chnl_volt-dep_Kv5/Kv9"/>
</dbReference>
<accession>A0A401PIP0</accession>
<gene>
    <name evidence="16" type="ORF">scyTo_0006576</name>
</gene>
<evidence type="ECO:0000256" key="3">
    <source>
        <dbReference type="ARBA" id="ARBA00022475"/>
    </source>
</evidence>
<evidence type="ECO:0000256" key="7">
    <source>
        <dbReference type="ARBA" id="ARBA00022882"/>
    </source>
</evidence>
<evidence type="ECO:0000256" key="12">
    <source>
        <dbReference type="ARBA" id="ARBA00023303"/>
    </source>
</evidence>
<evidence type="ECO:0000256" key="9">
    <source>
        <dbReference type="ARBA" id="ARBA00022989"/>
    </source>
</evidence>
<dbReference type="Gene3D" id="3.30.710.10">
    <property type="entry name" value="Potassium Channel Kv1.1, Chain A"/>
    <property type="match status" value="1"/>
</dbReference>
<dbReference type="GO" id="GO:0008076">
    <property type="term" value="C:voltage-gated potassium channel complex"/>
    <property type="evidence" value="ECO:0007669"/>
    <property type="project" value="InterPro"/>
</dbReference>
<feature type="transmembrane region" description="Helical" evidence="13">
    <location>
        <begin position="378"/>
        <end position="399"/>
    </location>
</feature>
<evidence type="ECO:0000256" key="11">
    <source>
        <dbReference type="ARBA" id="ARBA00023136"/>
    </source>
</evidence>
<organism evidence="16 17">
    <name type="scientific">Scyliorhinus torazame</name>
    <name type="common">Cloudy catshark</name>
    <name type="synonym">Catulus torazame</name>
    <dbReference type="NCBI Taxonomy" id="75743"/>
    <lineage>
        <taxon>Eukaryota</taxon>
        <taxon>Metazoa</taxon>
        <taxon>Chordata</taxon>
        <taxon>Craniata</taxon>
        <taxon>Vertebrata</taxon>
        <taxon>Chondrichthyes</taxon>
        <taxon>Elasmobranchii</taxon>
        <taxon>Galeomorphii</taxon>
        <taxon>Galeoidea</taxon>
        <taxon>Carcharhiniformes</taxon>
        <taxon>Scyliorhinidae</taxon>
        <taxon>Scyliorhinus</taxon>
    </lineage>
</organism>
<dbReference type="InterPro" id="IPR005821">
    <property type="entry name" value="Ion_trans_dom"/>
</dbReference>
<evidence type="ECO:0000256" key="8">
    <source>
        <dbReference type="ARBA" id="ARBA00022958"/>
    </source>
</evidence>
<keyword evidence="17" id="KW-1185">Reference proteome</keyword>
<dbReference type="OrthoDB" id="296522at2759"/>
<evidence type="ECO:0000259" key="14">
    <source>
        <dbReference type="Pfam" id="PF00520"/>
    </source>
</evidence>
<dbReference type="STRING" id="75743.A0A401PIP0"/>
<dbReference type="FunFam" id="1.20.120.350:FF:000091">
    <property type="entry name" value="Predicted protein"/>
    <property type="match status" value="1"/>
</dbReference>
<dbReference type="Gene3D" id="1.20.120.350">
    <property type="entry name" value="Voltage-gated potassium channels. Chain C"/>
    <property type="match status" value="1"/>
</dbReference>
<keyword evidence="9 13" id="KW-1133">Transmembrane helix</keyword>
<keyword evidence="11 13" id="KW-0472">Membrane</keyword>
<name>A0A401PIP0_SCYTO</name>
<protein>
    <recommendedName>
        <fullName evidence="18">BTB domain-containing protein</fullName>
    </recommendedName>
</protein>
<evidence type="ECO:0000256" key="13">
    <source>
        <dbReference type="SAM" id="Phobius"/>
    </source>
</evidence>
<feature type="transmembrane region" description="Helical" evidence="13">
    <location>
        <begin position="243"/>
        <end position="265"/>
    </location>
</feature>
<keyword evidence="2" id="KW-0813">Transport</keyword>
<evidence type="ECO:0000259" key="15">
    <source>
        <dbReference type="Pfam" id="PF02214"/>
    </source>
</evidence>
<sequence>MGSEPRSPGSDDSEASEDQEMVVNIGGVRHILYGDVLNRYPESRLAELLNCNGYEAIFSLCDDYDPSKGEFYFDRDPDSFKCVMDVYYFGEIHMKKGICPICFKNELDFWKIEVDFLDECCKCLLGEKNDELEEIAQQVQIILADRGKSADSCWGKSQKILWKLMEKPDSSCLARVIAVLSFLFILISSVVMCVSTIPDLQVTDEEGRPVEHPVLDSIETACIGWFSVEYILRLVSAPNKLKFVLSFMNIIDLLTILPFYVSLILNTVGASLMELTNVQQAIQALRIMRIARIFKLARHSSGLQTLTYALKRSFKELGLLLMYLAVGIFVFSALGFTMEQSHPETLFKSIPQSFWWAIITMTTVGYGDIYPKTTLGKLNAAISFLCGIIAIALPIHPIINNFVRYYNKQKVLETAAKHELELMELNAKNGESGNSRNEHVDIVVTKTNSSSNLSLNNSLLTSYNDTCIPLLSEEKLHRNRLQSCK</sequence>
<dbReference type="AlphaFoldDB" id="A0A401PIP0"/>
<evidence type="ECO:0000313" key="17">
    <source>
        <dbReference type="Proteomes" id="UP000288216"/>
    </source>
</evidence>
<dbReference type="FunFam" id="3.30.710.10:FF:000072">
    <property type="entry name" value="Potassium voltage-gated channel subfamily F member 1"/>
    <property type="match status" value="1"/>
</dbReference>
<dbReference type="InterPro" id="IPR027359">
    <property type="entry name" value="Volt_channel_dom_sf"/>
</dbReference>
<feature type="transmembrane region" description="Helical" evidence="13">
    <location>
        <begin position="317"/>
        <end position="334"/>
    </location>
</feature>
<proteinExistence type="predicted"/>
<dbReference type="SUPFAM" id="SSF54695">
    <property type="entry name" value="POZ domain"/>
    <property type="match status" value="1"/>
</dbReference>
<evidence type="ECO:0000256" key="1">
    <source>
        <dbReference type="ARBA" id="ARBA00004651"/>
    </source>
</evidence>
<dbReference type="PANTHER" id="PTHR11537:SF171">
    <property type="entry name" value="POTASSIUM VOLTAGE-GATED CHANNEL SUBFAMILY F MEMBER 1"/>
    <property type="match status" value="1"/>
</dbReference>
<keyword evidence="7" id="KW-0851">Voltage-gated channel</keyword>
<dbReference type="EMBL" id="BFAA01002238">
    <property type="protein sequence ID" value="GCB73003.1"/>
    <property type="molecule type" value="Genomic_DNA"/>
</dbReference>
<dbReference type="PRINTS" id="PR01494">
    <property type="entry name" value="KV9CHANNEL"/>
</dbReference>
<evidence type="ECO:0000256" key="5">
    <source>
        <dbReference type="ARBA" id="ARBA00022692"/>
    </source>
</evidence>
<feature type="domain" description="Potassium channel tetramerisation-type BTB" evidence="15">
    <location>
        <begin position="22"/>
        <end position="120"/>
    </location>
</feature>
<dbReference type="FunFam" id="1.10.287.70:FF:000005">
    <property type="entry name" value="potassium voltage-gated channel subfamily G member 1"/>
    <property type="match status" value="1"/>
</dbReference>
<evidence type="ECO:0000256" key="4">
    <source>
        <dbReference type="ARBA" id="ARBA00022538"/>
    </source>
</evidence>
<keyword evidence="10" id="KW-0406">Ion transport</keyword>
<keyword evidence="8" id="KW-0630">Potassium</keyword>
<evidence type="ECO:0000256" key="2">
    <source>
        <dbReference type="ARBA" id="ARBA00022448"/>
    </source>
</evidence>
<keyword evidence="4" id="KW-0633">Potassium transport</keyword>
<keyword evidence="6" id="KW-0631">Potassium channel</keyword>
<feature type="domain" description="Ion transport" evidence="14">
    <location>
        <begin position="175"/>
        <end position="409"/>
    </location>
</feature>
<dbReference type="Proteomes" id="UP000288216">
    <property type="component" value="Unassembled WGS sequence"/>
</dbReference>
<dbReference type="OMA" id="FKCIIDV"/>
<dbReference type="PANTHER" id="PTHR11537">
    <property type="entry name" value="VOLTAGE-GATED POTASSIUM CHANNEL"/>
    <property type="match status" value="1"/>
</dbReference>
<dbReference type="CDD" id="cd18381">
    <property type="entry name" value="BTB_POZ_Kv5_KCNF1"/>
    <property type="match status" value="1"/>
</dbReference>
<evidence type="ECO:0000313" key="16">
    <source>
        <dbReference type="EMBL" id="GCB73003.1"/>
    </source>
</evidence>
<keyword evidence="5 13" id="KW-0812">Transmembrane</keyword>
<dbReference type="InterPro" id="IPR003131">
    <property type="entry name" value="T1-type_BTB"/>
</dbReference>
<dbReference type="GO" id="GO:0001508">
    <property type="term" value="P:action potential"/>
    <property type="evidence" value="ECO:0007669"/>
    <property type="project" value="TreeGrafter"/>
</dbReference>
<keyword evidence="3" id="KW-1003">Cell membrane</keyword>